<keyword evidence="6" id="KW-1133">Transmembrane helix</keyword>
<dbReference type="GO" id="GO:0016020">
    <property type="term" value="C:membrane"/>
    <property type="evidence" value="ECO:0007669"/>
    <property type="project" value="UniProtKB-SubCell"/>
</dbReference>
<keyword evidence="4" id="KW-0630">Potassium</keyword>
<dbReference type="Proteomes" id="UP001189624">
    <property type="component" value="Chromosome 8"/>
</dbReference>
<protein>
    <submittedName>
        <fullName evidence="7">Uncharacterized protein</fullName>
    </submittedName>
</protein>
<keyword evidence="6" id="KW-0812">Transmembrane</keyword>
<proteinExistence type="predicted"/>
<evidence type="ECO:0000256" key="1">
    <source>
        <dbReference type="ARBA" id="ARBA00004141"/>
    </source>
</evidence>
<keyword evidence="5" id="KW-0406">Ion transport</keyword>
<dbReference type="GO" id="GO:0012505">
    <property type="term" value="C:endomembrane system"/>
    <property type="evidence" value="ECO:0007669"/>
    <property type="project" value="TreeGrafter"/>
</dbReference>
<sequence length="229" mass="24734">MLSFGAQALGLPLFRFSDDGTDICFPTSPLFAGFVLGPSLKIDALISQKNKLFPYGSEDLLNLVSILGMKTRTGRKAWAIALSSLMITSLVGLSLCYGFMGHWQKSLSSALVMDVIGTVVSGLGTAVVSSLRTDSHDHSAGKGPQLAMYTVTKYVLFVTIVTSIGRPAMRWIVRNTPEGRPMKKVYTYVVVLMTFFAGLFGVWANQTVLGGVILLGLAVPEKVLHWALN</sequence>
<keyword evidence="6" id="KW-0472">Membrane</keyword>
<keyword evidence="8" id="KW-1185">Reference proteome</keyword>
<dbReference type="GO" id="GO:0006813">
    <property type="term" value="P:potassium ion transport"/>
    <property type="evidence" value="ECO:0007669"/>
    <property type="project" value="UniProtKB-KW"/>
</dbReference>
<name>A0AA86SRI6_9FABA</name>
<keyword evidence="2" id="KW-0813">Transport</keyword>
<dbReference type="AlphaFoldDB" id="A0AA86SRI6"/>
<dbReference type="InterPro" id="IPR050794">
    <property type="entry name" value="CPA2_transporter"/>
</dbReference>
<evidence type="ECO:0000313" key="7">
    <source>
        <dbReference type="EMBL" id="CAJ1971231.1"/>
    </source>
</evidence>
<feature type="transmembrane region" description="Helical" evidence="6">
    <location>
        <begin position="151"/>
        <end position="173"/>
    </location>
</feature>
<keyword evidence="3" id="KW-0633">Potassium transport</keyword>
<reference evidence="7" key="1">
    <citation type="submission" date="2023-10" db="EMBL/GenBank/DDBJ databases">
        <authorList>
            <person name="Domelevo Entfellner J.-B."/>
        </authorList>
    </citation>
    <scope>NUCLEOTIDE SEQUENCE</scope>
</reference>
<evidence type="ECO:0000256" key="3">
    <source>
        <dbReference type="ARBA" id="ARBA00022538"/>
    </source>
</evidence>
<evidence type="ECO:0000313" key="8">
    <source>
        <dbReference type="Proteomes" id="UP001189624"/>
    </source>
</evidence>
<accession>A0AA86SRI6</accession>
<dbReference type="Gramene" id="rna-AYBTSS11_LOCUS23230">
    <property type="protein sequence ID" value="CAJ1971231.1"/>
    <property type="gene ID" value="gene-AYBTSS11_LOCUS23230"/>
</dbReference>
<dbReference type="PANTHER" id="PTHR32468:SF101">
    <property type="entry name" value="CATION_H+ EXCHANGER 2"/>
    <property type="match status" value="1"/>
</dbReference>
<dbReference type="EMBL" id="OY731405">
    <property type="protein sequence ID" value="CAJ1971231.1"/>
    <property type="molecule type" value="Genomic_DNA"/>
</dbReference>
<feature type="transmembrane region" description="Helical" evidence="6">
    <location>
        <begin position="185"/>
        <end position="203"/>
    </location>
</feature>
<gene>
    <name evidence="7" type="ORF">AYBTSS11_LOCUS23230</name>
</gene>
<evidence type="ECO:0000256" key="6">
    <source>
        <dbReference type="SAM" id="Phobius"/>
    </source>
</evidence>
<evidence type="ECO:0000256" key="4">
    <source>
        <dbReference type="ARBA" id="ARBA00022958"/>
    </source>
</evidence>
<dbReference type="GO" id="GO:0006885">
    <property type="term" value="P:regulation of pH"/>
    <property type="evidence" value="ECO:0007669"/>
    <property type="project" value="TreeGrafter"/>
</dbReference>
<organism evidence="7 8">
    <name type="scientific">Sphenostylis stenocarpa</name>
    <dbReference type="NCBI Taxonomy" id="92480"/>
    <lineage>
        <taxon>Eukaryota</taxon>
        <taxon>Viridiplantae</taxon>
        <taxon>Streptophyta</taxon>
        <taxon>Embryophyta</taxon>
        <taxon>Tracheophyta</taxon>
        <taxon>Spermatophyta</taxon>
        <taxon>Magnoliopsida</taxon>
        <taxon>eudicotyledons</taxon>
        <taxon>Gunneridae</taxon>
        <taxon>Pentapetalae</taxon>
        <taxon>rosids</taxon>
        <taxon>fabids</taxon>
        <taxon>Fabales</taxon>
        <taxon>Fabaceae</taxon>
        <taxon>Papilionoideae</taxon>
        <taxon>50 kb inversion clade</taxon>
        <taxon>NPAAA clade</taxon>
        <taxon>indigoferoid/millettioid clade</taxon>
        <taxon>Phaseoleae</taxon>
        <taxon>Sphenostylis</taxon>
    </lineage>
</organism>
<feature type="transmembrane region" description="Helical" evidence="6">
    <location>
        <begin position="77"/>
        <end position="99"/>
    </location>
</feature>
<evidence type="ECO:0000256" key="2">
    <source>
        <dbReference type="ARBA" id="ARBA00022448"/>
    </source>
</evidence>
<feature type="transmembrane region" description="Helical" evidence="6">
    <location>
        <begin position="111"/>
        <end position="131"/>
    </location>
</feature>
<dbReference type="GO" id="GO:0098662">
    <property type="term" value="P:inorganic cation transmembrane transport"/>
    <property type="evidence" value="ECO:0007669"/>
    <property type="project" value="TreeGrafter"/>
</dbReference>
<dbReference type="PANTHER" id="PTHR32468">
    <property type="entry name" value="CATION/H + ANTIPORTER"/>
    <property type="match status" value="1"/>
</dbReference>
<dbReference type="InterPro" id="IPR038770">
    <property type="entry name" value="Na+/solute_symporter_sf"/>
</dbReference>
<evidence type="ECO:0000256" key="5">
    <source>
        <dbReference type="ARBA" id="ARBA00023065"/>
    </source>
</evidence>
<dbReference type="Gene3D" id="1.20.1530.20">
    <property type="match status" value="1"/>
</dbReference>
<comment type="subcellular location">
    <subcellularLocation>
        <location evidence="1">Membrane</location>
        <topology evidence="1">Multi-pass membrane protein</topology>
    </subcellularLocation>
</comment>